<comment type="similarity">
    <text evidence="1">Belongs to the short-chain dehydrogenases/reductases (SDR) family.</text>
</comment>
<comment type="caution">
    <text evidence="3">The sequence shown here is derived from an EMBL/GenBank/DDBJ whole genome shotgun (WGS) entry which is preliminary data.</text>
</comment>
<dbReference type="GO" id="GO:0016616">
    <property type="term" value="F:oxidoreductase activity, acting on the CH-OH group of donors, NAD or NADP as acceptor"/>
    <property type="evidence" value="ECO:0007669"/>
    <property type="project" value="TreeGrafter"/>
</dbReference>
<dbReference type="RefSeq" id="WP_188551310.1">
    <property type="nucleotide sequence ID" value="NZ_BMFY01000012.1"/>
</dbReference>
<dbReference type="SUPFAM" id="SSF51735">
    <property type="entry name" value="NAD(P)-binding Rossmann-fold domains"/>
    <property type="match status" value="1"/>
</dbReference>
<dbReference type="PRINTS" id="PR00081">
    <property type="entry name" value="GDHRDH"/>
</dbReference>
<organism evidence="3 4">
    <name type="scientific">Sediminivirga luteola</name>
    <dbReference type="NCBI Taxonomy" id="1774748"/>
    <lineage>
        <taxon>Bacteria</taxon>
        <taxon>Bacillati</taxon>
        <taxon>Actinomycetota</taxon>
        <taxon>Actinomycetes</taxon>
        <taxon>Micrococcales</taxon>
        <taxon>Brevibacteriaceae</taxon>
        <taxon>Sediminivirga</taxon>
    </lineage>
</organism>
<reference evidence="3" key="2">
    <citation type="submission" date="2020-09" db="EMBL/GenBank/DDBJ databases">
        <authorList>
            <person name="Sun Q."/>
            <person name="Zhou Y."/>
        </authorList>
    </citation>
    <scope>NUCLEOTIDE SEQUENCE</scope>
    <source>
        <strain evidence="3">CGMCC 1.12785</strain>
    </source>
</reference>
<dbReference type="PRINTS" id="PR00080">
    <property type="entry name" value="SDRFAMILY"/>
</dbReference>
<gene>
    <name evidence="3" type="ORF">GCM10011333_25830</name>
</gene>
<dbReference type="EMBL" id="BMFY01000012">
    <property type="protein sequence ID" value="GGA21624.1"/>
    <property type="molecule type" value="Genomic_DNA"/>
</dbReference>
<dbReference type="AlphaFoldDB" id="A0A8J2TZY0"/>
<accession>A0A8J2TZY0</accession>
<dbReference type="InterPro" id="IPR036291">
    <property type="entry name" value="NAD(P)-bd_dom_sf"/>
</dbReference>
<evidence type="ECO:0000256" key="2">
    <source>
        <dbReference type="ARBA" id="ARBA00023002"/>
    </source>
</evidence>
<dbReference type="PANTHER" id="PTHR42760">
    <property type="entry name" value="SHORT-CHAIN DEHYDROGENASES/REDUCTASES FAMILY MEMBER"/>
    <property type="match status" value="1"/>
</dbReference>
<evidence type="ECO:0000313" key="4">
    <source>
        <dbReference type="Proteomes" id="UP000616114"/>
    </source>
</evidence>
<dbReference type="InterPro" id="IPR002347">
    <property type="entry name" value="SDR_fam"/>
</dbReference>
<name>A0A8J2TZY0_9MICO</name>
<dbReference type="NCBIfam" id="NF005559">
    <property type="entry name" value="PRK07231.1"/>
    <property type="match status" value="1"/>
</dbReference>
<keyword evidence="2" id="KW-0560">Oxidoreductase</keyword>
<protein>
    <submittedName>
        <fullName evidence="3">2,5-dichloro-2,5-cyclohexadiene-1,4-diol dehydrogenase</fullName>
    </submittedName>
</protein>
<dbReference type="Gene3D" id="3.40.50.720">
    <property type="entry name" value="NAD(P)-binding Rossmann-like Domain"/>
    <property type="match status" value="1"/>
</dbReference>
<dbReference type="FunFam" id="3.40.50.720:FF:000084">
    <property type="entry name" value="Short-chain dehydrogenase reductase"/>
    <property type="match status" value="1"/>
</dbReference>
<evidence type="ECO:0000256" key="1">
    <source>
        <dbReference type="ARBA" id="ARBA00006484"/>
    </source>
</evidence>
<proteinExistence type="inferred from homology"/>
<keyword evidence="4" id="KW-1185">Reference proteome</keyword>
<dbReference type="Proteomes" id="UP000616114">
    <property type="component" value="Unassembled WGS sequence"/>
</dbReference>
<dbReference type="Pfam" id="PF13561">
    <property type="entry name" value="adh_short_C2"/>
    <property type="match status" value="1"/>
</dbReference>
<reference evidence="3" key="1">
    <citation type="journal article" date="2014" name="Int. J. Syst. Evol. Microbiol.">
        <title>Complete genome sequence of Corynebacterium casei LMG S-19264T (=DSM 44701T), isolated from a smear-ripened cheese.</title>
        <authorList>
            <consortium name="US DOE Joint Genome Institute (JGI-PGF)"/>
            <person name="Walter F."/>
            <person name="Albersmeier A."/>
            <person name="Kalinowski J."/>
            <person name="Ruckert C."/>
        </authorList>
    </citation>
    <scope>NUCLEOTIDE SEQUENCE</scope>
    <source>
        <strain evidence="3">CGMCC 1.12785</strain>
    </source>
</reference>
<sequence>MTRLTGKVAIVTGASRGIGAGIATAMAAEGATVIGCDVLGFSAPALAATEALDVTDEDAWAQVVAKVLERTGRLDVLVNNAGITSPESVHESRLEEWRRVVSVNQTGVFFGMRAAIPAMEAGGGGAIINISSICGAAAVPGIAAYHAAKGAVRTMTKNAAITYARQGIRANAILPGWIQTPMTAGQSADVNDRFLDATPLGRPGTPSDVAGAAVFLASDESAFITGVDLPVDGGYLAA</sequence>
<evidence type="ECO:0000313" key="3">
    <source>
        <dbReference type="EMBL" id="GGA21624.1"/>
    </source>
</evidence>